<feature type="compositionally biased region" description="Basic and acidic residues" evidence="1">
    <location>
        <begin position="928"/>
        <end position="937"/>
    </location>
</feature>
<gene>
    <name evidence="3" type="primary">Dsec\GM12497</name>
    <name evidence="3" type="ORF">Dsec_GM12497</name>
</gene>
<dbReference type="InterPro" id="IPR022189">
    <property type="entry name" value="SMTN"/>
</dbReference>
<feature type="region of interest" description="Disordered" evidence="1">
    <location>
        <begin position="29"/>
        <end position="80"/>
    </location>
</feature>
<accession>B4I098</accession>
<feature type="compositionally biased region" description="Basic and acidic residues" evidence="1">
    <location>
        <begin position="224"/>
        <end position="236"/>
    </location>
</feature>
<feature type="compositionally biased region" description="Polar residues" evidence="1">
    <location>
        <begin position="1487"/>
        <end position="1502"/>
    </location>
</feature>
<feature type="compositionally biased region" description="Basic and acidic residues" evidence="1">
    <location>
        <begin position="1330"/>
        <end position="1406"/>
    </location>
</feature>
<feature type="compositionally biased region" description="Polar residues" evidence="1">
    <location>
        <begin position="1457"/>
        <end position="1466"/>
    </location>
</feature>
<feature type="compositionally biased region" description="Acidic residues" evidence="1">
    <location>
        <begin position="1234"/>
        <end position="1265"/>
    </location>
</feature>
<feature type="compositionally biased region" description="Basic and acidic residues" evidence="1">
    <location>
        <begin position="375"/>
        <end position="390"/>
    </location>
</feature>
<feature type="compositionally biased region" description="Low complexity" evidence="1">
    <location>
        <begin position="1787"/>
        <end position="1796"/>
    </location>
</feature>
<feature type="compositionally biased region" description="Low complexity" evidence="1">
    <location>
        <begin position="833"/>
        <end position="847"/>
    </location>
</feature>
<feature type="compositionally biased region" description="Basic and acidic residues" evidence="1">
    <location>
        <begin position="779"/>
        <end position="797"/>
    </location>
</feature>
<feature type="compositionally biased region" description="Polar residues" evidence="1">
    <location>
        <begin position="259"/>
        <end position="269"/>
    </location>
</feature>
<keyword evidence="4" id="KW-1185">Reference proteome</keyword>
<feature type="compositionally biased region" description="Basic and acidic residues" evidence="1">
    <location>
        <begin position="154"/>
        <end position="175"/>
    </location>
</feature>
<feature type="compositionally biased region" description="Acidic residues" evidence="1">
    <location>
        <begin position="520"/>
        <end position="532"/>
    </location>
</feature>
<dbReference type="STRING" id="7238.B4I098"/>
<feature type="compositionally biased region" description="Polar residues" evidence="1">
    <location>
        <begin position="397"/>
        <end position="406"/>
    </location>
</feature>
<evidence type="ECO:0000256" key="1">
    <source>
        <dbReference type="SAM" id="MobiDB-lite"/>
    </source>
</evidence>
<feature type="compositionally biased region" description="Basic and acidic residues" evidence="1">
    <location>
        <begin position="883"/>
        <end position="899"/>
    </location>
</feature>
<feature type="compositionally biased region" description="Basic and acidic residues" evidence="1">
    <location>
        <begin position="683"/>
        <end position="697"/>
    </location>
</feature>
<feature type="region of interest" description="Disordered" evidence="1">
    <location>
        <begin position="999"/>
        <end position="1046"/>
    </location>
</feature>
<feature type="compositionally biased region" description="Basic and acidic residues" evidence="1">
    <location>
        <begin position="1270"/>
        <end position="1300"/>
    </location>
</feature>
<feature type="compositionally biased region" description="Polar residues" evidence="1">
    <location>
        <begin position="2167"/>
        <end position="2177"/>
    </location>
</feature>
<name>B4I098_DROSE</name>
<feature type="compositionally biased region" description="Low complexity" evidence="1">
    <location>
        <begin position="1886"/>
        <end position="1898"/>
    </location>
</feature>
<feature type="domain" description="Smoothelin" evidence="2">
    <location>
        <begin position="1738"/>
        <end position="1780"/>
    </location>
</feature>
<feature type="compositionally biased region" description="Low complexity" evidence="1">
    <location>
        <begin position="34"/>
        <end position="56"/>
    </location>
</feature>
<feature type="compositionally biased region" description="Basic and acidic residues" evidence="1">
    <location>
        <begin position="560"/>
        <end position="615"/>
    </location>
</feature>
<feature type="compositionally biased region" description="Low complexity" evidence="1">
    <location>
        <begin position="2149"/>
        <end position="2166"/>
    </location>
</feature>
<feature type="compositionally biased region" description="Polar residues" evidence="1">
    <location>
        <begin position="474"/>
        <end position="483"/>
    </location>
</feature>
<evidence type="ECO:0000313" key="4">
    <source>
        <dbReference type="Proteomes" id="UP000001292"/>
    </source>
</evidence>
<reference evidence="3 4" key="1">
    <citation type="journal article" date="2007" name="Nature">
        <title>Evolution of genes and genomes on the Drosophila phylogeny.</title>
        <authorList>
            <consortium name="Drosophila 12 Genomes Consortium"/>
            <person name="Clark A.G."/>
            <person name="Eisen M.B."/>
            <person name="Smith D.R."/>
            <person name="Bergman C.M."/>
            <person name="Oliver B."/>
            <person name="Markow T.A."/>
            <person name="Kaufman T.C."/>
            <person name="Kellis M."/>
            <person name="Gelbart W."/>
            <person name="Iyer V.N."/>
            <person name="Pollard D.A."/>
            <person name="Sackton T.B."/>
            <person name="Larracuente A.M."/>
            <person name="Singh N.D."/>
            <person name="Abad J.P."/>
            <person name="Abt D.N."/>
            <person name="Adryan B."/>
            <person name="Aguade M."/>
            <person name="Akashi H."/>
            <person name="Anderson W.W."/>
            <person name="Aquadro C.F."/>
            <person name="Ardell D.H."/>
            <person name="Arguello R."/>
            <person name="Artieri C.G."/>
            <person name="Barbash D.A."/>
            <person name="Barker D."/>
            <person name="Barsanti P."/>
            <person name="Batterham P."/>
            <person name="Batzoglou S."/>
            <person name="Begun D."/>
            <person name="Bhutkar A."/>
            <person name="Blanco E."/>
            <person name="Bosak S.A."/>
            <person name="Bradley R.K."/>
            <person name="Brand A.D."/>
            <person name="Brent M.R."/>
            <person name="Brooks A.N."/>
            <person name="Brown R.H."/>
            <person name="Butlin R.K."/>
            <person name="Caggese C."/>
            <person name="Calvi B.R."/>
            <person name="Bernardo de Carvalho A."/>
            <person name="Caspi A."/>
            <person name="Castrezana S."/>
            <person name="Celniker S.E."/>
            <person name="Chang J.L."/>
            <person name="Chapple C."/>
            <person name="Chatterji S."/>
            <person name="Chinwalla A."/>
            <person name="Civetta A."/>
            <person name="Clifton S.W."/>
            <person name="Comeron J.M."/>
            <person name="Costello J.C."/>
            <person name="Coyne J.A."/>
            <person name="Daub J."/>
            <person name="David R.G."/>
            <person name="Delcher A.L."/>
            <person name="Delehaunty K."/>
            <person name="Do C.B."/>
            <person name="Ebling H."/>
            <person name="Edwards K."/>
            <person name="Eickbush T."/>
            <person name="Evans J.D."/>
            <person name="Filipski A."/>
            <person name="Findeiss S."/>
            <person name="Freyhult E."/>
            <person name="Fulton L."/>
            <person name="Fulton R."/>
            <person name="Garcia A.C."/>
            <person name="Gardiner A."/>
            <person name="Garfield D.A."/>
            <person name="Garvin B.E."/>
            <person name="Gibson G."/>
            <person name="Gilbert D."/>
            <person name="Gnerre S."/>
            <person name="Godfrey J."/>
            <person name="Good R."/>
            <person name="Gotea V."/>
            <person name="Gravely B."/>
            <person name="Greenberg A.J."/>
            <person name="Griffiths-Jones S."/>
            <person name="Gross S."/>
            <person name="Guigo R."/>
            <person name="Gustafson E.A."/>
            <person name="Haerty W."/>
            <person name="Hahn M.W."/>
            <person name="Halligan D.L."/>
            <person name="Halpern A.L."/>
            <person name="Halter G.M."/>
            <person name="Han M.V."/>
            <person name="Heger A."/>
            <person name="Hillier L."/>
            <person name="Hinrichs A.S."/>
            <person name="Holmes I."/>
            <person name="Hoskins R.A."/>
            <person name="Hubisz M.J."/>
            <person name="Hultmark D."/>
            <person name="Huntley M.A."/>
            <person name="Jaffe D.B."/>
            <person name="Jagadeeshan S."/>
            <person name="Jeck W.R."/>
            <person name="Johnson J."/>
            <person name="Jones C.D."/>
            <person name="Jordan W.C."/>
            <person name="Karpen G.H."/>
            <person name="Kataoka E."/>
            <person name="Keightley P.D."/>
            <person name="Kheradpour P."/>
            <person name="Kirkness E.F."/>
            <person name="Koerich L.B."/>
            <person name="Kristiansen K."/>
            <person name="Kudrna D."/>
            <person name="Kulathinal R.J."/>
            <person name="Kumar S."/>
            <person name="Kwok R."/>
            <person name="Lander E."/>
            <person name="Langley C.H."/>
            <person name="Lapoint R."/>
            <person name="Lazzaro B.P."/>
            <person name="Lee S.J."/>
            <person name="Levesque L."/>
            <person name="Li R."/>
            <person name="Lin C.F."/>
            <person name="Lin M.F."/>
            <person name="Lindblad-Toh K."/>
            <person name="Llopart A."/>
            <person name="Long M."/>
            <person name="Low L."/>
            <person name="Lozovsky E."/>
            <person name="Lu J."/>
            <person name="Luo M."/>
            <person name="Machado C.A."/>
            <person name="Makalowski W."/>
            <person name="Marzo M."/>
            <person name="Matsuda M."/>
            <person name="Matzkin L."/>
            <person name="McAllister B."/>
            <person name="McBride C.S."/>
            <person name="McKernan B."/>
            <person name="McKernan K."/>
            <person name="Mendez-Lago M."/>
            <person name="Minx P."/>
            <person name="Mollenhauer M.U."/>
            <person name="Montooth K."/>
            <person name="Mount S.M."/>
            <person name="Mu X."/>
            <person name="Myers E."/>
            <person name="Negre B."/>
            <person name="Newfeld S."/>
            <person name="Nielsen R."/>
            <person name="Noor M.A."/>
            <person name="O'Grady P."/>
            <person name="Pachter L."/>
            <person name="Papaceit M."/>
            <person name="Parisi M.J."/>
            <person name="Parisi M."/>
            <person name="Parts L."/>
            <person name="Pedersen J.S."/>
            <person name="Pesole G."/>
            <person name="Phillippy A.M."/>
            <person name="Ponting C.P."/>
            <person name="Pop M."/>
            <person name="Porcelli D."/>
            <person name="Powell J.R."/>
            <person name="Prohaska S."/>
            <person name="Pruitt K."/>
            <person name="Puig M."/>
            <person name="Quesneville H."/>
            <person name="Ram K.R."/>
            <person name="Rand D."/>
            <person name="Rasmussen M.D."/>
            <person name="Reed L.K."/>
            <person name="Reenan R."/>
            <person name="Reily A."/>
            <person name="Remington K.A."/>
            <person name="Rieger T.T."/>
            <person name="Ritchie M.G."/>
            <person name="Robin C."/>
            <person name="Rogers Y.H."/>
            <person name="Rohde C."/>
            <person name="Rozas J."/>
            <person name="Rubenfield M.J."/>
            <person name="Ruiz A."/>
            <person name="Russo S."/>
            <person name="Salzberg S.L."/>
            <person name="Sanchez-Gracia A."/>
            <person name="Saranga D.J."/>
            <person name="Sato H."/>
            <person name="Schaeffer S.W."/>
            <person name="Schatz M.C."/>
            <person name="Schlenke T."/>
            <person name="Schwartz R."/>
            <person name="Segarra C."/>
            <person name="Singh R.S."/>
            <person name="Sirot L."/>
            <person name="Sirota M."/>
            <person name="Sisneros N.B."/>
            <person name="Smith C.D."/>
            <person name="Smith T.F."/>
            <person name="Spieth J."/>
            <person name="Stage D.E."/>
            <person name="Stark A."/>
            <person name="Stephan W."/>
            <person name="Strausberg R.L."/>
            <person name="Strempel S."/>
            <person name="Sturgill D."/>
            <person name="Sutton G."/>
            <person name="Sutton G.G."/>
            <person name="Tao W."/>
            <person name="Teichmann S."/>
            <person name="Tobari Y.N."/>
            <person name="Tomimura Y."/>
            <person name="Tsolas J.M."/>
            <person name="Valente V.L."/>
            <person name="Venter E."/>
            <person name="Venter J.C."/>
            <person name="Vicario S."/>
            <person name="Vieira F.G."/>
            <person name="Vilella A.J."/>
            <person name="Villasante A."/>
            <person name="Walenz B."/>
            <person name="Wang J."/>
            <person name="Wasserman M."/>
            <person name="Watts T."/>
            <person name="Wilson D."/>
            <person name="Wilson R.K."/>
            <person name="Wing R.A."/>
            <person name="Wolfner M.F."/>
            <person name="Wong A."/>
            <person name="Wong G.K."/>
            <person name="Wu C.I."/>
            <person name="Wu G."/>
            <person name="Yamamoto D."/>
            <person name="Yang H.P."/>
            <person name="Yang S.P."/>
            <person name="Yorke J.A."/>
            <person name="Yoshida K."/>
            <person name="Zdobnov E."/>
            <person name="Zhang P."/>
            <person name="Zhang Y."/>
            <person name="Zimin A.V."/>
            <person name="Baldwin J."/>
            <person name="Abdouelleil A."/>
            <person name="Abdulkadir J."/>
            <person name="Abebe A."/>
            <person name="Abera B."/>
            <person name="Abreu J."/>
            <person name="Acer S.C."/>
            <person name="Aftuck L."/>
            <person name="Alexander A."/>
            <person name="An P."/>
            <person name="Anderson E."/>
            <person name="Anderson S."/>
            <person name="Arachi H."/>
            <person name="Azer M."/>
            <person name="Bachantsang P."/>
            <person name="Barry A."/>
            <person name="Bayul T."/>
            <person name="Berlin A."/>
            <person name="Bessette D."/>
            <person name="Bloom T."/>
            <person name="Blye J."/>
            <person name="Boguslavskiy L."/>
            <person name="Bonnet C."/>
            <person name="Boukhgalter B."/>
            <person name="Bourzgui I."/>
            <person name="Brown A."/>
            <person name="Cahill P."/>
            <person name="Channer S."/>
            <person name="Cheshatsang Y."/>
            <person name="Chuda L."/>
            <person name="Citroen M."/>
            <person name="Collymore A."/>
            <person name="Cooke P."/>
            <person name="Costello M."/>
            <person name="D'Aco K."/>
            <person name="Daza R."/>
            <person name="De Haan G."/>
            <person name="DeGray S."/>
            <person name="DeMaso C."/>
            <person name="Dhargay N."/>
            <person name="Dooley K."/>
            <person name="Dooley E."/>
            <person name="Doricent M."/>
            <person name="Dorje P."/>
            <person name="Dorjee K."/>
            <person name="Dupes A."/>
            <person name="Elong R."/>
            <person name="Falk J."/>
            <person name="Farina A."/>
            <person name="Faro S."/>
            <person name="Ferguson D."/>
            <person name="Fisher S."/>
            <person name="Foley C.D."/>
            <person name="Franke A."/>
            <person name="Friedrich D."/>
            <person name="Gadbois L."/>
            <person name="Gearin G."/>
            <person name="Gearin C.R."/>
            <person name="Giannoukos G."/>
            <person name="Goode T."/>
            <person name="Graham J."/>
            <person name="Grandbois E."/>
            <person name="Grewal S."/>
            <person name="Gyaltsen K."/>
            <person name="Hafez N."/>
            <person name="Hagos B."/>
            <person name="Hall J."/>
            <person name="Henson C."/>
            <person name="Hollinger A."/>
            <person name="Honan T."/>
            <person name="Huard M.D."/>
            <person name="Hughes L."/>
            <person name="Hurhula B."/>
            <person name="Husby M.E."/>
            <person name="Kamat A."/>
            <person name="Kanga B."/>
            <person name="Kashin S."/>
            <person name="Khazanovich D."/>
            <person name="Kisner P."/>
            <person name="Lance K."/>
            <person name="Lara M."/>
            <person name="Lee W."/>
            <person name="Lennon N."/>
            <person name="Letendre F."/>
            <person name="LeVine R."/>
            <person name="Lipovsky A."/>
            <person name="Liu X."/>
            <person name="Liu J."/>
            <person name="Liu S."/>
            <person name="Lokyitsang T."/>
            <person name="Lokyitsang Y."/>
            <person name="Lubonja R."/>
            <person name="Lui A."/>
            <person name="MacDonald P."/>
            <person name="Magnisalis V."/>
            <person name="Maru K."/>
            <person name="Matthews C."/>
            <person name="McCusker W."/>
            <person name="McDonough S."/>
            <person name="Mehta T."/>
            <person name="Meldrim J."/>
            <person name="Meneus L."/>
            <person name="Mihai O."/>
            <person name="Mihalev A."/>
            <person name="Mihova T."/>
            <person name="Mittelman R."/>
            <person name="Mlenga V."/>
            <person name="Montmayeur A."/>
            <person name="Mulrain L."/>
            <person name="Navidi A."/>
            <person name="Naylor J."/>
            <person name="Negash T."/>
            <person name="Nguyen T."/>
            <person name="Nguyen N."/>
            <person name="Nicol R."/>
            <person name="Norbu C."/>
            <person name="Norbu N."/>
            <person name="Novod N."/>
            <person name="O'Neill B."/>
            <person name="Osman S."/>
            <person name="Markiewicz E."/>
            <person name="Oyono O.L."/>
            <person name="Patti C."/>
            <person name="Phunkhang P."/>
            <person name="Pierre F."/>
            <person name="Priest M."/>
            <person name="Raghuraman S."/>
            <person name="Rege F."/>
            <person name="Reyes R."/>
            <person name="Rise C."/>
            <person name="Rogov P."/>
            <person name="Ross K."/>
            <person name="Ryan E."/>
            <person name="Settipalli S."/>
            <person name="Shea T."/>
            <person name="Sherpa N."/>
            <person name="Shi L."/>
            <person name="Shih D."/>
            <person name="Sparrow T."/>
            <person name="Spaulding J."/>
            <person name="Stalker J."/>
            <person name="Stange-Thomann N."/>
            <person name="Stavropoulos S."/>
            <person name="Stone C."/>
            <person name="Strader C."/>
            <person name="Tesfaye S."/>
            <person name="Thomson T."/>
            <person name="Thoulutsang Y."/>
            <person name="Thoulutsang D."/>
            <person name="Topham K."/>
            <person name="Topping I."/>
            <person name="Tsamla T."/>
            <person name="Vassiliev H."/>
            <person name="Vo A."/>
            <person name="Wangchuk T."/>
            <person name="Wangdi T."/>
            <person name="Weiand M."/>
            <person name="Wilkinson J."/>
            <person name="Wilson A."/>
            <person name="Yadav S."/>
            <person name="Young G."/>
            <person name="Yu Q."/>
            <person name="Zembek L."/>
            <person name="Zhong D."/>
            <person name="Zimmer A."/>
            <person name="Zwirko Z."/>
            <person name="Jaffe D.B."/>
            <person name="Alvarez P."/>
            <person name="Brockman W."/>
            <person name="Butler J."/>
            <person name="Chin C."/>
            <person name="Gnerre S."/>
            <person name="Grabherr M."/>
            <person name="Kleber M."/>
            <person name="Mauceli E."/>
            <person name="MacCallum I."/>
        </authorList>
    </citation>
    <scope>NUCLEOTIDE SEQUENCE [LARGE SCALE GENOMIC DNA]</scope>
    <source>
        <strain evidence="4">Rob3c / Tucson 14021-0248.25</strain>
    </source>
</reference>
<feature type="compositionally biased region" description="Basic and acidic residues" evidence="1">
    <location>
        <begin position="132"/>
        <end position="141"/>
    </location>
</feature>
<feature type="compositionally biased region" description="Low complexity" evidence="1">
    <location>
        <begin position="357"/>
        <end position="366"/>
    </location>
</feature>
<dbReference type="Pfam" id="PF12510">
    <property type="entry name" value="Smoothelin"/>
    <property type="match status" value="1"/>
</dbReference>
<feature type="compositionally biased region" description="Polar residues" evidence="1">
    <location>
        <begin position="1517"/>
        <end position="1527"/>
    </location>
</feature>
<dbReference type="Proteomes" id="UP000001292">
    <property type="component" value="Unassembled WGS sequence"/>
</dbReference>
<protein>
    <submittedName>
        <fullName evidence="3">GM12497</fullName>
    </submittedName>
</protein>
<dbReference type="OMA" id="THNQTHN"/>
<feature type="compositionally biased region" description="Acidic residues" evidence="1">
    <location>
        <begin position="1407"/>
        <end position="1421"/>
    </location>
</feature>
<feature type="compositionally biased region" description="Low complexity" evidence="1">
    <location>
        <begin position="1558"/>
        <end position="1602"/>
    </location>
</feature>
<feature type="compositionally biased region" description="Low complexity" evidence="1">
    <location>
        <begin position="617"/>
        <end position="643"/>
    </location>
</feature>
<feature type="region of interest" description="Disordered" evidence="1">
    <location>
        <begin position="1205"/>
        <end position="1527"/>
    </location>
</feature>
<feature type="compositionally biased region" description="Basic and acidic residues" evidence="1">
    <location>
        <begin position="438"/>
        <end position="448"/>
    </location>
</feature>
<proteinExistence type="predicted"/>
<organism evidence="4">
    <name type="scientific">Drosophila sechellia</name>
    <name type="common">Fruit fly</name>
    <dbReference type="NCBI Taxonomy" id="7238"/>
    <lineage>
        <taxon>Eukaryota</taxon>
        <taxon>Metazoa</taxon>
        <taxon>Ecdysozoa</taxon>
        <taxon>Arthropoda</taxon>
        <taxon>Hexapoda</taxon>
        <taxon>Insecta</taxon>
        <taxon>Pterygota</taxon>
        <taxon>Neoptera</taxon>
        <taxon>Endopterygota</taxon>
        <taxon>Diptera</taxon>
        <taxon>Brachycera</taxon>
        <taxon>Muscomorpha</taxon>
        <taxon>Ephydroidea</taxon>
        <taxon>Drosophilidae</taxon>
        <taxon>Drosophila</taxon>
        <taxon>Sophophora</taxon>
    </lineage>
</organism>
<feature type="region of interest" description="Disordered" evidence="1">
    <location>
        <begin position="1787"/>
        <end position="1991"/>
    </location>
</feature>
<feature type="region of interest" description="Disordered" evidence="1">
    <location>
        <begin position="1542"/>
        <end position="1737"/>
    </location>
</feature>
<feature type="compositionally biased region" description="Low complexity" evidence="1">
    <location>
        <begin position="177"/>
        <end position="197"/>
    </location>
</feature>
<evidence type="ECO:0000259" key="2">
    <source>
        <dbReference type="Pfam" id="PF12510"/>
    </source>
</evidence>
<feature type="compositionally biased region" description="Basic and acidic residues" evidence="1">
    <location>
        <begin position="322"/>
        <end position="354"/>
    </location>
</feature>
<dbReference type="PhylomeDB" id="B4I098"/>
<feature type="region of interest" description="Disordered" evidence="1">
    <location>
        <begin position="107"/>
        <end position="505"/>
    </location>
</feature>
<feature type="compositionally biased region" description="Basic and acidic residues" evidence="1">
    <location>
        <begin position="1222"/>
        <end position="1233"/>
    </location>
</feature>
<feature type="compositionally biased region" description="Low complexity" evidence="1">
    <location>
        <begin position="1930"/>
        <end position="1967"/>
    </location>
</feature>
<feature type="compositionally biased region" description="Low complexity" evidence="1">
    <location>
        <begin position="707"/>
        <end position="717"/>
    </location>
</feature>
<dbReference type="HOGENOM" id="CLU_000419_0_0_1"/>
<feature type="compositionally biased region" description="Low complexity" evidence="1">
    <location>
        <begin position="2109"/>
        <end position="2118"/>
    </location>
</feature>
<feature type="compositionally biased region" description="Basic and acidic residues" evidence="1">
    <location>
        <begin position="718"/>
        <end position="739"/>
    </location>
</feature>
<sequence length="2266" mass="254305">MYMNVYPSDNKLSQYTYTTTKPGDIFSLPPTTPPTINNEPTLTTTRNTTTTTTTTTSDNLQNHPKQSAIEPATDTDSQPIRKVKLSANEAKVVEEAPCVRRQYYQLGNEGENPETPESSGTPANKKPHQMRRPHDEPEPQLRRSSKSPSVETRQVQRETTFEGRRVSHPEDREISIDELILIEETSGVPGSPTVPSPRAQSPGKPATRSHSPEKLQPRATPRQSPEKEQPAFKQPHEVYTPSQPEKQFPRAQSAEKTPGWSQPQVSPRQSPEKQLPRAQSPEKGLAVRQPSVSPRQSPEKQVPDPQTRDQGPGLPRISPRQSPEKQLPKDVPQKTRQSPEKDLTSQQRREKEIFRSTITTTQKRTTNNLNEEFITNERDNQNQPLSERKPQVPANAEPNTKPSETIESPDGGFPSKSTEVEAQPEVKESPTYRKKGLTRRETFEDRCRQILGMEEDGDTQGTYTERPNNEQEDVNVSNTTIETIQVKIEDCPDDDEDDKPRRVTETYVVRTQPKIKVEEELFVDVTEAEDVEILVSPSKKSPKEGDSPKYPKGPETPNSPRKDQGIPSIPKKERSPVHSKKEETPRYPEEQDRYPKEPETSQYPKERPRNPKEDAETININEETTIVITKQGSKSPSPRWSPSPERRVPKNQQPPSPTASPSVSPVSGKKIPTEVESNFVTEKIIDCRGKTVVEKISQRPRTPSPTTPKKYSKPSQKIPERVPETESEPEKDSESETKKKTSVNGTKTETERRNSRTTKTKQPLPLKEPQSKVPAAKSPRKDSLTGRKRDSLVEETRTTTTTTTTRQGRKPSDTNGSPSIKDRLRSSPRKQKTSPQQTRTPTPAQTRNPEDDVDGDSSSPDASPTRVGNERRRSSNISVHTEIIIDHLAPKSPKTERRPQGGTGNVPSPIRKLPVTERKESAPVPRVTRRDKTEKVTRSTSENIIKMSGTKPHPEMSSLKPGGDRSRPSKCCTTKTINLSEQRINTATDIEGVIIDIQQAKSSREPSPDRIVPTPVPAELETGKPRYPDVVQEPDDEPRRKPQVTNIPIFEEESQTYVGCQISELHSSNGIEVDILDNPTVEAPKSLDYPVNTPDTDESLLSVHEKVSRFTHSAEKVKEPKVSAPFSREFDVNAKIPENDDCLLSINQKVDKFLRTAENVTRPSSLSSRPEIERPGLEEIDEELLRDDCTLSVSQKVHKFIDTAEKLAPTMPQKSPRLVANIERHISRQSEPERELDEESEPELDRDTDVEDDDQTSQLETEEEITQTVTKKETLKEFKQQTKETRETRRDPKAEPEKVQKKSPQTKPKEESARVPKYQAKVSQKVSQWEPKKQPQREPKVTQKETPWEPKKQPLSKLKDEPEKVNKREPKVPQKESQAKLKEEPERVNKKAPQKEPRKEPLRQSEEEPEFSPEEEFDDEPLPMTKTHTTAIEIKRQKDILSRPSVFGQRTPERKSSTTPSPTKLNGTRGRPSPSTNLITEEKRSYRNQVTNVSKPGTRKTTPSAYSPAQSPPPKATSISKRMEQISQQSWVVQDVDVDVEVVGPAPPSHISEKPQGKSPSPTSSRSPSRSPSRRTSTNLNTTSTTTTTTTEHPSTTKTTTPKPTPTNPSKDEPEITPIEYLTEKSITTTYTTNTTGRNVASRRNMFEPVHETQVDSEPTGRRPSYMDHTKSSLEHIRRDSLEINKSHYSRKSSMEDDSPVEPRNPNSSVKFDVPRKTSARGADEPRKTSLQGKDEDSDLELEIEEIFDLQRLEKLLETVASYEMRRRIRAQMRLIRKNMINAGTTTTITTITTSTAPGKSSPLPKRRDQSPAGAAEVKTKEVRTTTSRRQQQQRVEQVDSTTPTAPGKTSPHGKPPVKPRERSASPAQKRRISPQGKQAPGDRSTTTTTKVTNTSTTRGAPNKPAQGPIWADRSKVLKGHPTVPQTNGSTPRKGSTSSTTSSSGKFTRTMTSSSTTTSSSSTTNTRNKQREEDSITSSYGVGPTDENGLPLFGIRALKKKATPPAEEPCETKQEVTGYVIEEQFYSDNKSPPRHERKELIYSSNADELAAIKQQLQDEDDSSPPLLDARVVREFKKVESQQSLPEDARYVRRGSVKELSEKFIRKESSSSTHSTHSSIAQSLVRHEDETEDDSESNEVCSVIEAPQMRHNQSHTTSTTRSSNTRSFLDSSADQRQVTSVDDVLERMRNADNVEEPGDSTEDREARALLNKFLGASVIMQGVESMLPPTATGQRLNSQGVSKKHHFSQQNQGVFGHNFTKIVHTDK</sequence>
<feature type="region of interest" description="Disordered" evidence="1">
    <location>
        <begin position="2104"/>
        <end position="2177"/>
    </location>
</feature>
<feature type="compositionally biased region" description="Low complexity" evidence="1">
    <location>
        <begin position="1825"/>
        <end position="1842"/>
    </location>
</feature>
<evidence type="ECO:0000313" key="3">
    <source>
        <dbReference type="EMBL" id="EDW52929.1"/>
    </source>
</evidence>
<feature type="region of interest" description="Disordered" evidence="1">
    <location>
        <begin position="520"/>
        <end position="977"/>
    </location>
</feature>
<dbReference type="EMBL" id="CH480819">
    <property type="protein sequence ID" value="EDW52929.1"/>
    <property type="molecule type" value="Genomic_DNA"/>
</dbReference>
<feature type="compositionally biased region" description="Basic and acidic residues" evidence="1">
    <location>
        <begin position="1645"/>
        <end position="1686"/>
    </location>
</feature>